<evidence type="ECO:0000259" key="1">
    <source>
        <dbReference type="PROSITE" id="PS00463"/>
    </source>
</evidence>
<dbReference type="InterPro" id="IPR001138">
    <property type="entry name" value="Zn2Cys6_DnaBD"/>
</dbReference>
<dbReference type="EMBL" id="HBIZ01023644">
    <property type="protein sequence ID" value="CAE0762347.1"/>
    <property type="molecule type" value="Transcribed_RNA"/>
</dbReference>
<name>A0A6S9V6J5_CHRCT</name>
<evidence type="ECO:0000313" key="3">
    <source>
        <dbReference type="EMBL" id="CAE0762350.1"/>
    </source>
</evidence>
<dbReference type="CDD" id="cd00067">
    <property type="entry name" value="GAL4"/>
    <property type="match status" value="1"/>
</dbReference>
<gene>
    <name evidence="2" type="ORF">PCAR00345_LOCUS14959</name>
    <name evidence="3" type="ORF">PCAR00345_LOCUS14962</name>
</gene>
<evidence type="ECO:0000313" key="2">
    <source>
        <dbReference type="EMBL" id="CAE0762347.1"/>
    </source>
</evidence>
<organism evidence="2">
    <name type="scientific">Chrysotila carterae</name>
    <name type="common">Marine alga</name>
    <name type="synonym">Syracosphaera carterae</name>
    <dbReference type="NCBI Taxonomy" id="13221"/>
    <lineage>
        <taxon>Eukaryota</taxon>
        <taxon>Haptista</taxon>
        <taxon>Haptophyta</taxon>
        <taxon>Prymnesiophyceae</taxon>
        <taxon>Isochrysidales</taxon>
        <taxon>Isochrysidaceae</taxon>
        <taxon>Chrysotila</taxon>
    </lineage>
</organism>
<proteinExistence type="predicted"/>
<dbReference type="GO" id="GO:0000981">
    <property type="term" value="F:DNA-binding transcription factor activity, RNA polymerase II-specific"/>
    <property type="evidence" value="ECO:0007669"/>
    <property type="project" value="InterPro"/>
</dbReference>
<feature type="domain" description="Zn(2)-C6 fungal-type" evidence="1">
    <location>
        <begin position="116"/>
        <end position="145"/>
    </location>
</feature>
<dbReference type="GO" id="GO:0008270">
    <property type="term" value="F:zinc ion binding"/>
    <property type="evidence" value="ECO:0007669"/>
    <property type="project" value="InterPro"/>
</dbReference>
<sequence>MATPSTCSLQRPGRPLPQQERDAVYPYKVRMVSASTEEATVAALASMHTVGAMRNKPDEHGTPVKLRDLRQPAQAYPVGGRMEDDHVTTTRFNPLEPAEELFEYYSSGERKRMRAACESCHERKLRCIMLRCGQCQQCYNRKRTCVLRTKRARTTGKFGSAHPYIVEGHGISMGGLTSGIMPMSEYNSTERRPGMASNGGMVSSAPAMTKSEIRPALGQAAGPHVASPSDVLAHQQVNEQMYQLFQPNQMMLAHQSHPQPQPMAMLIMPSGQSMYVPIQSVGTIISSGPMPSGMPILSSHAQMLAPHMHQSSISGCMPVQVSARMVLPANGGYTMATQRPRSHKAF</sequence>
<protein>
    <recommendedName>
        <fullName evidence="1">Zn(2)-C6 fungal-type domain-containing protein</fullName>
    </recommendedName>
</protein>
<dbReference type="AlphaFoldDB" id="A0A6S9V6J5"/>
<dbReference type="EMBL" id="HBIZ01023648">
    <property type="protein sequence ID" value="CAE0762350.1"/>
    <property type="molecule type" value="Transcribed_RNA"/>
</dbReference>
<dbReference type="SUPFAM" id="SSF57701">
    <property type="entry name" value="Zn2/Cys6 DNA-binding domain"/>
    <property type="match status" value="1"/>
</dbReference>
<reference evidence="2" key="1">
    <citation type="submission" date="2021-01" db="EMBL/GenBank/DDBJ databases">
        <authorList>
            <person name="Corre E."/>
            <person name="Pelletier E."/>
            <person name="Niang G."/>
            <person name="Scheremetjew M."/>
            <person name="Finn R."/>
            <person name="Kale V."/>
            <person name="Holt S."/>
            <person name="Cochrane G."/>
            <person name="Meng A."/>
            <person name="Brown T."/>
            <person name="Cohen L."/>
        </authorList>
    </citation>
    <scope>NUCLEOTIDE SEQUENCE</scope>
    <source>
        <strain evidence="2">CCMP645</strain>
    </source>
</reference>
<accession>A0A6S9V6J5</accession>
<dbReference type="InterPro" id="IPR036864">
    <property type="entry name" value="Zn2-C6_fun-type_DNA-bd_sf"/>
</dbReference>
<dbReference type="PROSITE" id="PS00463">
    <property type="entry name" value="ZN2_CY6_FUNGAL_1"/>
    <property type="match status" value="1"/>
</dbReference>